<dbReference type="InterPro" id="IPR018247">
    <property type="entry name" value="EF_Hand_1_Ca_BS"/>
</dbReference>
<feature type="signal peptide" evidence="3">
    <location>
        <begin position="1"/>
        <end position="25"/>
    </location>
</feature>
<evidence type="ECO:0000313" key="6">
    <source>
        <dbReference type="EMBL" id="CAL1165900.1"/>
    </source>
</evidence>
<dbReference type="EMBL" id="CAMXCT020005512">
    <property type="protein sequence ID" value="CAL1165900.1"/>
    <property type="molecule type" value="Genomic_DNA"/>
</dbReference>
<accession>A0A9P1DMW5</accession>
<feature type="compositionally biased region" description="Polar residues" evidence="2">
    <location>
        <begin position="54"/>
        <end position="65"/>
    </location>
</feature>
<evidence type="ECO:0000313" key="7">
    <source>
        <dbReference type="Proteomes" id="UP001152797"/>
    </source>
</evidence>
<evidence type="ECO:0000256" key="2">
    <source>
        <dbReference type="SAM" id="MobiDB-lite"/>
    </source>
</evidence>
<reference evidence="6" key="2">
    <citation type="submission" date="2024-04" db="EMBL/GenBank/DDBJ databases">
        <authorList>
            <person name="Chen Y."/>
            <person name="Shah S."/>
            <person name="Dougan E. K."/>
            <person name="Thang M."/>
            <person name="Chan C."/>
        </authorList>
    </citation>
    <scope>NUCLEOTIDE SEQUENCE [LARGE SCALE GENOMIC DNA]</scope>
</reference>
<evidence type="ECO:0000256" key="1">
    <source>
        <dbReference type="ARBA" id="ARBA00022837"/>
    </source>
</evidence>
<evidence type="ECO:0000313" key="5">
    <source>
        <dbReference type="EMBL" id="CAI4012525.1"/>
    </source>
</evidence>
<keyword evidence="7" id="KW-1185">Reference proteome</keyword>
<dbReference type="PROSITE" id="PS50222">
    <property type="entry name" value="EF_HAND_2"/>
    <property type="match status" value="1"/>
</dbReference>
<dbReference type="GO" id="GO:0005509">
    <property type="term" value="F:calcium ion binding"/>
    <property type="evidence" value="ECO:0007669"/>
    <property type="project" value="InterPro"/>
</dbReference>
<feature type="chain" id="PRO_5043271469" description="EF-hand domain-containing protein" evidence="3">
    <location>
        <begin position="26"/>
        <end position="752"/>
    </location>
</feature>
<comment type="caution">
    <text evidence="5">The sequence shown here is derived from an EMBL/GenBank/DDBJ whole genome shotgun (WGS) entry which is preliminary data.</text>
</comment>
<keyword evidence="1" id="KW-0106">Calcium</keyword>
<keyword evidence="3" id="KW-0732">Signal</keyword>
<dbReference type="InterPro" id="IPR002048">
    <property type="entry name" value="EF_hand_dom"/>
</dbReference>
<feature type="region of interest" description="Disordered" evidence="2">
    <location>
        <begin position="54"/>
        <end position="77"/>
    </location>
</feature>
<feature type="domain" description="EF-hand" evidence="4">
    <location>
        <begin position="341"/>
        <end position="376"/>
    </location>
</feature>
<evidence type="ECO:0000259" key="4">
    <source>
        <dbReference type="PROSITE" id="PS50222"/>
    </source>
</evidence>
<dbReference type="Gene3D" id="1.10.238.10">
    <property type="entry name" value="EF-hand"/>
    <property type="match status" value="1"/>
</dbReference>
<organism evidence="5">
    <name type="scientific">Cladocopium goreaui</name>
    <dbReference type="NCBI Taxonomy" id="2562237"/>
    <lineage>
        <taxon>Eukaryota</taxon>
        <taxon>Sar</taxon>
        <taxon>Alveolata</taxon>
        <taxon>Dinophyceae</taxon>
        <taxon>Suessiales</taxon>
        <taxon>Symbiodiniaceae</taxon>
        <taxon>Cladocopium</taxon>
    </lineage>
</organism>
<dbReference type="Proteomes" id="UP001152797">
    <property type="component" value="Unassembled WGS sequence"/>
</dbReference>
<dbReference type="InterPro" id="IPR011992">
    <property type="entry name" value="EF-hand-dom_pair"/>
</dbReference>
<evidence type="ECO:0000256" key="3">
    <source>
        <dbReference type="SAM" id="SignalP"/>
    </source>
</evidence>
<dbReference type="EMBL" id="CAMXCT010005512">
    <property type="protein sequence ID" value="CAI4012525.1"/>
    <property type="molecule type" value="Genomic_DNA"/>
</dbReference>
<proteinExistence type="predicted"/>
<dbReference type="AlphaFoldDB" id="A0A9P1DMW5"/>
<sequence>MSPRAAARAAKMLVLSLLLFTASWASWGLRGGSSSPGSPSLAARSFLLAAETPSQVAPSHPSPSTEAAPCESLLKDGDPSRGHSSSFCGWAVSLSITGVVLTFASRKRRARVRGAWRRAMNAVARLRYPEPSSPSSYAAALLNPPTLDFLCRSQRWAEDIEDSDDEFKRNVDGTAIQKTRSLPAKMVGASGFSSISDSDEERMSFSSRHHMGPHQRAPTLLQRRQAQTRKGWTAEPSTKSVDLDELHLFSSIPSVQDLRRIYIVQVAQAESTQGAVIAAIKQLNTLKYGRCKVHFQDGDAKQFYDMLSNYGTKPVSAQSFAVELRQLLSALASCDQLSLPQLRSIMATAFDRFDFNEDGKLSIDEFSSALLSFNIELGAAETETLLRFLALAPAVCEETPVLEKEDLTKAESPELTLEDKVCAACGGVKDQLQSSTGWNTAVKIAEKVGHCLQQPGSPRSQAKRLMDLGHKELVSATEISLTLAGLTMVVLHHSQIHPDAAVFEQISDALDDFVGAVRDLFQSMPIGPALLSGALGLAKTQKDSVALDVDEALLYARYFLPQGCSQSLFHKLLTMAGCHWGSVSAGQPLQGDGELRILVRGKAVRKRGEDKEDLLPGAFLNACCEDQVVALEDLTYMAWNTEKLNACMESVKDAGLKQLAERMLEDAAGVCHDTQVPACPEEDWFAPVGEALESQAKRRGLVTSSLCPEGFCRILSKPNMSFRDAWHMLRSQRRGVVAMGIFCANWGAGQIY</sequence>
<gene>
    <name evidence="5" type="ORF">C1SCF055_LOCUS37578</name>
</gene>
<dbReference type="PROSITE" id="PS00018">
    <property type="entry name" value="EF_HAND_1"/>
    <property type="match status" value="1"/>
</dbReference>
<protein>
    <recommendedName>
        <fullName evidence="4">EF-hand domain-containing protein</fullName>
    </recommendedName>
</protein>
<dbReference type="OrthoDB" id="448777at2759"/>
<dbReference type="SUPFAM" id="SSF47473">
    <property type="entry name" value="EF-hand"/>
    <property type="match status" value="1"/>
</dbReference>
<dbReference type="EMBL" id="CAMXCT030005512">
    <property type="protein sequence ID" value="CAL4799837.1"/>
    <property type="molecule type" value="Genomic_DNA"/>
</dbReference>
<name>A0A9P1DMW5_9DINO</name>
<reference evidence="5" key="1">
    <citation type="submission" date="2022-10" db="EMBL/GenBank/DDBJ databases">
        <authorList>
            <person name="Chen Y."/>
            <person name="Dougan E. K."/>
            <person name="Chan C."/>
            <person name="Rhodes N."/>
            <person name="Thang M."/>
        </authorList>
    </citation>
    <scope>NUCLEOTIDE SEQUENCE</scope>
</reference>